<dbReference type="InterPro" id="IPR001789">
    <property type="entry name" value="Sig_transdc_resp-reg_receiver"/>
</dbReference>
<keyword evidence="4" id="KW-0805">Transcription regulation</keyword>
<dbReference type="SMART" id="SM00448">
    <property type="entry name" value="REC"/>
    <property type="match status" value="1"/>
</dbReference>
<dbReference type="Gene3D" id="1.10.10.10">
    <property type="entry name" value="Winged helix-like DNA-binding domain superfamily/Winged helix DNA-binding domain"/>
    <property type="match status" value="1"/>
</dbReference>
<evidence type="ECO:0000313" key="12">
    <source>
        <dbReference type="EMBL" id="QGT99596.1"/>
    </source>
</evidence>
<evidence type="ECO:0000256" key="5">
    <source>
        <dbReference type="ARBA" id="ARBA00023125"/>
    </source>
</evidence>
<dbReference type="InterPro" id="IPR011006">
    <property type="entry name" value="CheY-like_superfamily"/>
</dbReference>
<comment type="function">
    <text evidence="7">May play the central regulatory role in sporulation. It may be an element of the effector pathway responsible for the activation of sporulation genes in response to nutritional stress. Spo0A may act in concert with spo0H (a sigma factor) to control the expression of some genes that are critical to the sporulation process.</text>
</comment>
<dbReference type="PANTHER" id="PTHR48111:SF40">
    <property type="entry name" value="PHOSPHATE REGULON TRANSCRIPTIONAL REGULATORY PROTEIN PHOB"/>
    <property type="match status" value="1"/>
</dbReference>
<evidence type="ECO:0000256" key="3">
    <source>
        <dbReference type="ARBA" id="ARBA00023012"/>
    </source>
</evidence>
<dbReference type="Proteomes" id="UP000426444">
    <property type="component" value="Chromosome"/>
</dbReference>
<gene>
    <name evidence="12" type="ORF">SYNTR_1003</name>
</gene>
<name>A0A6I6DEE2_9FIRM</name>
<dbReference type="SUPFAM" id="SSF46894">
    <property type="entry name" value="C-terminal effector domain of the bipartite response regulators"/>
    <property type="match status" value="1"/>
</dbReference>
<protein>
    <recommendedName>
        <fullName evidence="1">Stage 0 sporulation protein A homolog</fullName>
    </recommendedName>
</protein>
<dbReference type="InterPro" id="IPR036388">
    <property type="entry name" value="WH-like_DNA-bd_sf"/>
</dbReference>
<dbReference type="GO" id="GO:0000976">
    <property type="term" value="F:transcription cis-regulatory region binding"/>
    <property type="evidence" value="ECO:0007669"/>
    <property type="project" value="TreeGrafter"/>
</dbReference>
<reference evidence="13" key="1">
    <citation type="journal article" date="2019" name="Microbiology">
        <title>Complete Genome Sequence of an Uncultured Bacterium of the Candidate Phylum Bipolaricaulota.</title>
        <authorList>
            <person name="Kadnikov V.V."/>
            <person name="Mardanov A.V."/>
            <person name="Beletsky A.V."/>
            <person name="Frank Y.A."/>
            <person name="Karnachuk O.V."/>
            <person name="Ravin N.V."/>
        </authorList>
    </citation>
    <scope>NUCLEOTIDE SEQUENCE [LARGE SCALE GENOMIC DNA]</scope>
</reference>
<accession>A0A6I6DEE2</accession>
<evidence type="ECO:0000256" key="1">
    <source>
        <dbReference type="ARBA" id="ARBA00018672"/>
    </source>
</evidence>
<keyword evidence="2 8" id="KW-0597">Phosphoprotein</keyword>
<dbReference type="GO" id="GO:0005829">
    <property type="term" value="C:cytosol"/>
    <property type="evidence" value="ECO:0007669"/>
    <property type="project" value="TreeGrafter"/>
</dbReference>
<feature type="modified residue" description="4-aspartylphosphate" evidence="8">
    <location>
        <position position="52"/>
    </location>
</feature>
<dbReference type="FunFam" id="3.40.50.2300:FF:000001">
    <property type="entry name" value="DNA-binding response regulator PhoB"/>
    <property type="match status" value="1"/>
</dbReference>
<dbReference type="SUPFAM" id="SSF52172">
    <property type="entry name" value="CheY-like"/>
    <property type="match status" value="1"/>
</dbReference>
<dbReference type="PROSITE" id="PS50110">
    <property type="entry name" value="RESPONSE_REGULATORY"/>
    <property type="match status" value="1"/>
</dbReference>
<keyword evidence="13" id="KW-1185">Reference proteome</keyword>
<evidence type="ECO:0000256" key="8">
    <source>
        <dbReference type="PROSITE-ProRule" id="PRU00169"/>
    </source>
</evidence>
<dbReference type="InterPro" id="IPR001867">
    <property type="entry name" value="OmpR/PhoB-type_DNA-bd"/>
</dbReference>
<keyword evidence="3" id="KW-0902">Two-component regulatory system</keyword>
<dbReference type="PANTHER" id="PTHR48111">
    <property type="entry name" value="REGULATOR OF RPOS"/>
    <property type="match status" value="1"/>
</dbReference>
<dbReference type="Gene3D" id="3.40.50.2300">
    <property type="match status" value="1"/>
</dbReference>
<dbReference type="GO" id="GO:0000156">
    <property type="term" value="F:phosphorelay response regulator activity"/>
    <property type="evidence" value="ECO:0007669"/>
    <property type="project" value="TreeGrafter"/>
</dbReference>
<dbReference type="Pfam" id="PF00072">
    <property type="entry name" value="Response_reg"/>
    <property type="match status" value="1"/>
</dbReference>
<dbReference type="CDD" id="cd00383">
    <property type="entry name" value="trans_reg_C"/>
    <property type="match status" value="1"/>
</dbReference>
<feature type="domain" description="Response regulatory" evidence="10">
    <location>
        <begin position="3"/>
        <end position="116"/>
    </location>
</feature>
<dbReference type="AlphaFoldDB" id="A0A6I6DEE2"/>
<evidence type="ECO:0000256" key="7">
    <source>
        <dbReference type="ARBA" id="ARBA00024867"/>
    </source>
</evidence>
<dbReference type="GO" id="GO:0006355">
    <property type="term" value="P:regulation of DNA-templated transcription"/>
    <property type="evidence" value="ECO:0007669"/>
    <property type="project" value="InterPro"/>
</dbReference>
<evidence type="ECO:0000256" key="6">
    <source>
        <dbReference type="ARBA" id="ARBA00023163"/>
    </source>
</evidence>
<keyword evidence="5 9" id="KW-0238">DNA-binding</keyword>
<evidence type="ECO:0000256" key="9">
    <source>
        <dbReference type="PROSITE-ProRule" id="PRU01091"/>
    </source>
</evidence>
<dbReference type="EMBL" id="CP046457">
    <property type="protein sequence ID" value="QGT99596.1"/>
    <property type="molecule type" value="Genomic_DNA"/>
</dbReference>
<feature type="DNA-binding region" description="OmpR/PhoB-type" evidence="9">
    <location>
        <begin position="123"/>
        <end position="221"/>
    </location>
</feature>
<evidence type="ECO:0000259" key="11">
    <source>
        <dbReference type="PROSITE" id="PS51755"/>
    </source>
</evidence>
<organism evidence="12 13">
    <name type="scientific">Candidatus Syntrophocurvum alkaliphilum</name>
    <dbReference type="NCBI Taxonomy" id="2293317"/>
    <lineage>
        <taxon>Bacteria</taxon>
        <taxon>Bacillati</taxon>
        <taxon>Bacillota</taxon>
        <taxon>Clostridia</taxon>
        <taxon>Eubacteriales</taxon>
        <taxon>Syntrophomonadaceae</taxon>
        <taxon>Candidatus Syntrophocurvum</taxon>
    </lineage>
</organism>
<dbReference type="InterPro" id="IPR039420">
    <property type="entry name" value="WalR-like"/>
</dbReference>
<dbReference type="KEGG" id="salq:SYNTR_1003"/>
<dbReference type="PROSITE" id="PS51755">
    <property type="entry name" value="OMPR_PHOB"/>
    <property type="match status" value="1"/>
</dbReference>
<dbReference type="InterPro" id="IPR016032">
    <property type="entry name" value="Sig_transdc_resp-reg_C-effctor"/>
</dbReference>
<dbReference type="RefSeq" id="WP_156203477.1">
    <property type="nucleotide sequence ID" value="NZ_CP046457.1"/>
</dbReference>
<dbReference type="Pfam" id="PF00486">
    <property type="entry name" value="Trans_reg_C"/>
    <property type="match status" value="1"/>
</dbReference>
<evidence type="ECO:0000313" key="13">
    <source>
        <dbReference type="Proteomes" id="UP000426444"/>
    </source>
</evidence>
<evidence type="ECO:0000256" key="4">
    <source>
        <dbReference type="ARBA" id="ARBA00023015"/>
    </source>
</evidence>
<feature type="domain" description="OmpR/PhoB-type" evidence="11">
    <location>
        <begin position="123"/>
        <end position="221"/>
    </location>
</feature>
<evidence type="ECO:0000256" key="2">
    <source>
        <dbReference type="ARBA" id="ARBA00022553"/>
    </source>
</evidence>
<dbReference type="Gene3D" id="6.10.250.690">
    <property type="match status" value="1"/>
</dbReference>
<evidence type="ECO:0000259" key="10">
    <source>
        <dbReference type="PROSITE" id="PS50110"/>
    </source>
</evidence>
<proteinExistence type="predicted"/>
<dbReference type="OrthoDB" id="9790442at2"/>
<dbReference type="SMART" id="SM00862">
    <property type="entry name" value="Trans_reg_C"/>
    <property type="match status" value="1"/>
</dbReference>
<keyword evidence="6" id="KW-0804">Transcription</keyword>
<sequence>MSKILVVDDEKTLVKGIVYNLEQEGYEAFGVYDGEQALKEAKTGKYDLMVLDLMLPIIDGFTICRKIREYSKMPIIMLTARGDDLDKIAGLEMGADDYMVKPFNIRELIARINSVLRRSVTPTENFKNGNLIVDIAKRTVYKGNTEIELTSKEFDLLSVLIKNSGRVFSRSQLIDLVWNMEYADERTVDVNIRRLREKLEDDPRQPVFILTKWGVGYYMRELM</sequence>
<dbReference type="GO" id="GO:0032993">
    <property type="term" value="C:protein-DNA complex"/>
    <property type="evidence" value="ECO:0007669"/>
    <property type="project" value="TreeGrafter"/>
</dbReference>
<dbReference type="FunFam" id="1.10.10.10:FF:000018">
    <property type="entry name" value="DNA-binding response regulator ResD"/>
    <property type="match status" value="1"/>
</dbReference>